<dbReference type="Gene3D" id="3.40.50.720">
    <property type="entry name" value="NAD(P)-binding Rossmann-like Domain"/>
    <property type="match status" value="1"/>
</dbReference>
<evidence type="ECO:0000259" key="2">
    <source>
        <dbReference type="Pfam" id="PF13478"/>
    </source>
</evidence>
<dbReference type="RefSeq" id="WP_142079614.1">
    <property type="nucleotide sequence ID" value="NZ_VFPT01000001.1"/>
</dbReference>
<feature type="domain" description="XdhC- CoxI" evidence="1">
    <location>
        <begin position="13"/>
        <end position="68"/>
    </location>
</feature>
<dbReference type="InterPro" id="IPR052698">
    <property type="entry name" value="MoCofactor_Util/Proc"/>
</dbReference>
<dbReference type="InterPro" id="IPR036291">
    <property type="entry name" value="NAD(P)-bd_dom_sf"/>
</dbReference>
<comment type="caution">
    <text evidence="3">The sequence shown here is derived from an EMBL/GenBank/DDBJ whole genome shotgun (WGS) entry which is preliminary data.</text>
</comment>
<dbReference type="EMBL" id="VFPT01000001">
    <property type="protein sequence ID" value="TQM91818.1"/>
    <property type="molecule type" value="Genomic_DNA"/>
</dbReference>
<name>A0A543K9Q9_9RHOB</name>
<dbReference type="NCBIfam" id="TIGR02964">
    <property type="entry name" value="xanthine_xdhC"/>
    <property type="match status" value="1"/>
</dbReference>
<evidence type="ECO:0000313" key="4">
    <source>
        <dbReference type="Proteomes" id="UP000320582"/>
    </source>
</evidence>
<dbReference type="PANTHER" id="PTHR30388:SF6">
    <property type="entry name" value="XANTHINE DEHYDROGENASE SUBUNIT A-RELATED"/>
    <property type="match status" value="1"/>
</dbReference>
<dbReference type="InterPro" id="IPR014308">
    <property type="entry name" value="Xanthine_DH_XdhC"/>
</dbReference>
<sequence>MKGARDILTGAASVIHARIARVQGSSPRDEGAEMFVTATALAGTIGGGQAEWQTLTRARDMLAQGGMRAQLDIALGPEIGQCCGGRVSVELQRLGESQRAAHLARIENAQRPHLLILGAGHVGRALAQVALTLPWRVILVDTRASELALVPEGVDTRLTPLPEAEIANAPPASAYVVTTHDHGLDFLLTLAALRRNDAAYVGLIGSATKRARFERFARDTAGVSSEALICPIGAQGLGDKRPEVIALMTAQEIFTALRKLSPDVAATAAQI</sequence>
<dbReference type="PANTHER" id="PTHR30388">
    <property type="entry name" value="ALDEHYDE OXIDOREDUCTASE MOLYBDENUM COFACTOR ASSEMBLY PROTEIN"/>
    <property type="match status" value="1"/>
</dbReference>
<reference evidence="3 4" key="1">
    <citation type="submission" date="2019-06" db="EMBL/GenBank/DDBJ databases">
        <title>Genomic Encyclopedia of Archaeal and Bacterial Type Strains, Phase II (KMG-II): from individual species to whole genera.</title>
        <authorList>
            <person name="Goeker M."/>
        </authorList>
    </citation>
    <scope>NUCLEOTIDE SEQUENCE [LARGE SCALE GENOMIC DNA]</scope>
    <source>
        <strain evidence="3 4">DSM 18423</strain>
    </source>
</reference>
<dbReference type="Pfam" id="PF13478">
    <property type="entry name" value="XdhC_C"/>
    <property type="match status" value="1"/>
</dbReference>
<proteinExistence type="predicted"/>
<evidence type="ECO:0000259" key="1">
    <source>
        <dbReference type="Pfam" id="PF02625"/>
    </source>
</evidence>
<dbReference type="AlphaFoldDB" id="A0A543K9Q9"/>
<keyword evidence="4" id="KW-1185">Reference proteome</keyword>
<dbReference type="InterPro" id="IPR027051">
    <property type="entry name" value="XdhC_Rossmann_dom"/>
</dbReference>
<dbReference type="Pfam" id="PF02625">
    <property type="entry name" value="XdhC_CoxI"/>
    <property type="match status" value="1"/>
</dbReference>
<dbReference type="Proteomes" id="UP000320582">
    <property type="component" value="Unassembled WGS sequence"/>
</dbReference>
<evidence type="ECO:0000313" key="3">
    <source>
        <dbReference type="EMBL" id="TQM91818.1"/>
    </source>
</evidence>
<accession>A0A543K9Q9</accession>
<dbReference type="SUPFAM" id="SSF51735">
    <property type="entry name" value="NAD(P)-binding Rossmann-fold domains"/>
    <property type="match status" value="1"/>
</dbReference>
<dbReference type="InterPro" id="IPR003777">
    <property type="entry name" value="XdhC_CoxI"/>
</dbReference>
<feature type="domain" description="XdhC Rossmann" evidence="2">
    <location>
        <begin position="114"/>
        <end position="253"/>
    </location>
</feature>
<gene>
    <name evidence="3" type="ORF">BD293_0393</name>
</gene>
<organism evidence="3 4">
    <name type="scientific">Roseinatronobacter monicus</name>
    <dbReference type="NCBI Taxonomy" id="393481"/>
    <lineage>
        <taxon>Bacteria</taxon>
        <taxon>Pseudomonadati</taxon>
        <taxon>Pseudomonadota</taxon>
        <taxon>Alphaproteobacteria</taxon>
        <taxon>Rhodobacterales</taxon>
        <taxon>Paracoccaceae</taxon>
        <taxon>Roseinatronobacter</taxon>
    </lineage>
</organism>
<dbReference type="OrthoDB" id="61481at2"/>
<protein>
    <submittedName>
        <fullName evidence="3">Xanthine dehydrogenase accessory factor</fullName>
    </submittedName>
</protein>